<name>A0A4P9XFA9_9FUNG</name>
<dbReference type="PANTHER" id="PTHR46765">
    <property type="entry name" value="P-LOOP CONTAINING NUCLEOSIDE TRIPHOSPHATE HYDROLASES SUPERFAMILY PROTEIN"/>
    <property type="match status" value="1"/>
</dbReference>
<feature type="domain" description="ATPase AAA-type core" evidence="4">
    <location>
        <begin position="115"/>
        <end position="187"/>
    </location>
</feature>
<dbReference type="STRING" id="1555241.A0A4P9XFA9"/>
<dbReference type="InterPro" id="IPR053016">
    <property type="entry name" value="CTF18-RFC_complex"/>
</dbReference>
<dbReference type="EMBL" id="ML014111">
    <property type="protein sequence ID" value="RKP04266.1"/>
    <property type="molecule type" value="Genomic_DNA"/>
</dbReference>
<gene>
    <name evidence="5" type="ORF">CXG81DRAFT_8418</name>
</gene>
<dbReference type="OrthoDB" id="2195431at2759"/>
<evidence type="ECO:0000313" key="5">
    <source>
        <dbReference type="EMBL" id="RKP04266.1"/>
    </source>
</evidence>
<evidence type="ECO:0000259" key="4">
    <source>
        <dbReference type="Pfam" id="PF00004"/>
    </source>
</evidence>
<dbReference type="GO" id="GO:0005524">
    <property type="term" value="F:ATP binding"/>
    <property type="evidence" value="ECO:0007669"/>
    <property type="project" value="InterPro"/>
</dbReference>
<keyword evidence="2" id="KW-0539">Nucleus</keyword>
<dbReference type="InterPro" id="IPR027417">
    <property type="entry name" value="P-loop_NTPase"/>
</dbReference>
<feature type="region of interest" description="Disordered" evidence="3">
    <location>
        <begin position="86"/>
        <end position="106"/>
    </location>
</feature>
<evidence type="ECO:0000256" key="3">
    <source>
        <dbReference type="SAM" id="MobiDB-lite"/>
    </source>
</evidence>
<evidence type="ECO:0000256" key="1">
    <source>
        <dbReference type="ARBA" id="ARBA00004123"/>
    </source>
</evidence>
<dbReference type="SUPFAM" id="SSF52540">
    <property type="entry name" value="P-loop containing nucleoside triphosphate hydrolases"/>
    <property type="match status" value="1"/>
</dbReference>
<dbReference type="Gene3D" id="3.40.50.300">
    <property type="entry name" value="P-loop containing nucleotide triphosphate hydrolases"/>
    <property type="match status" value="1"/>
</dbReference>
<dbReference type="GO" id="GO:0005634">
    <property type="term" value="C:nucleus"/>
    <property type="evidence" value="ECO:0007669"/>
    <property type="project" value="UniProtKB-SubCell"/>
</dbReference>
<accession>A0A4P9XFA9</accession>
<dbReference type="PANTHER" id="PTHR46765:SF1">
    <property type="entry name" value="P-LOOP CONTAINING NUCLEOSIDE TRIPHOSPHATE HYDROLASES SUPERFAMILY PROTEIN"/>
    <property type="match status" value="1"/>
</dbReference>
<reference evidence="6" key="1">
    <citation type="journal article" date="2018" name="Nat. Microbiol.">
        <title>Leveraging single-cell genomics to expand the fungal tree of life.</title>
        <authorList>
            <person name="Ahrendt S.R."/>
            <person name="Quandt C.A."/>
            <person name="Ciobanu D."/>
            <person name="Clum A."/>
            <person name="Salamov A."/>
            <person name="Andreopoulos B."/>
            <person name="Cheng J.F."/>
            <person name="Woyke T."/>
            <person name="Pelin A."/>
            <person name="Henrissat B."/>
            <person name="Reynolds N.K."/>
            <person name="Benny G.L."/>
            <person name="Smith M.E."/>
            <person name="James T.Y."/>
            <person name="Grigoriev I.V."/>
        </authorList>
    </citation>
    <scope>NUCLEOTIDE SEQUENCE [LARGE SCALE GENOMIC DNA]</scope>
    <source>
        <strain evidence="6">ATCC 52028</strain>
    </source>
</reference>
<keyword evidence="6" id="KW-1185">Reference proteome</keyword>
<sequence>MVSIKNERELTCREAEEARQRQRQAATAAAQAAPRRREVDTALWVDKFTPRKFIDLVGDPLAHKQVLVWMHQWDFCVFGRARQQQRPPSTAAVAGPTPASRRQGDALDRPEKRLLLLAGPPGLGKTTVAHIVAAHCGYNVVEINASDDRTASLMGSRLMGAISAQNVRNAKPNMVILDEIDGASMAGGDGGRFMRLL</sequence>
<dbReference type="CDD" id="cd00009">
    <property type="entry name" value="AAA"/>
    <property type="match status" value="1"/>
</dbReference>
<dbReference type="AlphaFoldDB" id="A0A4P9XFA9"/>
<dbReference type="Proteomes" id="UP000274922">
    <property type="component" value="Unassembled WGS sequence"/>
</dbReference>
<feature type="non-terminal residue" evidence="5">
    <location>
        <position position="197"/>
    </location>
</feature>
<organism evidence="5 6">
    <name type="scientific">Caulochytrium protostelioides</name>
    <dbReference type="NCBI Taxonomy" id="1555241"/>
    <lineage>
        <taxon>Eukaryota</taxon>
        <taxon>Fungi</taxon>
        <taxon>Fungi incertae sedis</taxon>
        <taxon>Chytridiomycota</taxon>
        <taxon>Chytridiomycota incertae sedis</taxon>
        <taxon>Chytridiomycetes</taxon>
        <taxon>Caulochytriales</taxon>
        <taxon>Caulochytriaceae</taxon>
        <taxon>Caulochytrium</taxon>
    </lineage>
</organism>
<dbReference type="GO" id="GO:0016887">
    <property type="term" value="F:ATP hydrolysis activity"/>
    <property type="evidence" value="ECO:0007669"/>
    <property type="project" value="InterPro"/>
</dbReference>
<evidence type="ECO:0000313" key="6">
    <source>
        <dbReference type="Proteomes" id="UP000274922"/>
    </source>
</evidence>
<evidence type="ECO:0000256" key="2">
    <source>
        <dbReference type="ARBA" id="ARBA00023242"/>
    </source>
</evidence>
<dbReference type="Pfam" id="PF00004">
    <property type="entry name" value="AAA"/>
    <property type="match status" value="1"/>
</dbReference>
<proteinExistence type="predicted"/>
<comment type="subcellular location">
    <subcellularLocation>
        <location evidence="1">Nucleus</location>
    </subcellularLocation>
</comment>
<dbReference type="InterPro" id="IPR003959">
    <property type="entry name" value="ATPase_AAA_core"/>
</dbReference>
<protein>
    <recommendedName>
        <fullName evidence="4">ATPase AAA-type core domain-containing protein</fullName>
    </recommendedName>
</protein>